<gene>
    <name evidence="9" type="ORF">JOF53_003981</name>
</gene>
<dbReference type="Gene3D" id="3.40.50.200">
    <property type="entry name" value="Peptidase S8/S53 domain"/>
    <property type="match status" value="2"/>
</dbReference>
<feature type="active site" description="Charge relay system" evidence="5">
    <location>
        <position position="147"/>
    </location>
</feature>
<dbReference type="InterPro" id="IPR034213">
    <property type="entry name" value="S8_Vpr-like"/>
</dbReference>
<comment type="caution">
    <text evidence="9">The sequence shown here is derived from an EMBL/GenBank/DDBJ whole genome shotgun (WGS) entry which is preliminary data.</text>
</comment>
<feature type="region of interest" description="Disordered" evidence="7">
    <location>
        <begin position="486"/>
        <end position="505"/>
    </location>
</feature>
<proteinExistence type="inferred from homology"/>
<dbReference type="InterPro" id="IPR036852">
    <property type="entry name" value="Peptidase_S8/S53_dom_sf"/>
</dbReference>
<dbReference type="PRINTS" id="PR00723">
    <property type="entry name" value="SUBTILISIN"/>
</dbReference>
<evidence type="ECO:0000313" key="10">
    <source>
        <dbReference type="Proteomes" id="UP001519363"/>
    </source>
</evidence>
<evidence type="ECO:0000256" key="5">
    <source>
        <dbReference type="PROSITE-ProRule" id="PRU01240"/>
    </source>
</evidence>
<feature type="active site" description="Charge relay system" evidence="5">
    <location>
        <position position="543"/>
    </location>
</feature>
<dbReference type="PROSITE" id="PS00136">
    <property type="entry name" value="SUBTILASE_ASP"/>
    <property type="match status" value="1"/>
</dbReference>
<dbReference type="SUPFAM" id="SSF52743">
    <property type="entry name" value="Subtilisin-like"/>
    <property type="match status" value="1"/>
</dbReference>
<dbReference type="PANTHER" id="PTHR43806">
    <property type="entry name" value="PEPTIDASE S8"/>
    <property type="match status" value="1"/>
</dbReference>
<feature type="domain" description="Peptidase S8/S53" evidence="8">
    <location>
        <begin position="138"/>
        <end position="578"/>
    </location>
</feature>
<dbReference type="Pfam" id="PF00082">
    <property type="entry name" value="Peptidase_S8"/>
    <property type="match status" value="1"/>
</dbReference>
<sequence>MSALALACGGLPAAAATGDEVLAAGVGGPRTGALPRTSPYTLAGKSGPVTAFVELSGARAGEDVAGRLRARDARARVLRRTTAVAGLLVRADAGALRELSGRPGVRSVRTATRHFRTNAGTGPLTGAVRAWQRLGLLGEGVRIGIVDDGIDYRHADFGGDGTNRGFPTAKVTGGTDLVGDAYDPARGIPPKPDDDPLSCGGHGTHVAGSAAGFGVHPDGRPVTEHSTVDVGTLKIGPGAAPRATLYAIKVFGCTGGTDLVTAALDRALDPNGDGDPADRLDVVNLSLGAEFGLPDSPESLFVRKLTEAGSVVVASAGNGGDLYGVVGSPGTAPEALTVANSRDGYVLRDAATVVAPVPGRRTGQFSVAYEGYQRLDLTRDVVALPENPDGCREYSPAEAASVRERFVWLSWTEDPAQRACGSAPRATWAHLAGAAGVLLSSTLEEFGAGINGIPELPVFQFTASGGLGLPEAARAGTLRVRLTGEGRTSVPAHRPDLADTLSPSSARGFASPVAKPDLAAPGETIASAASGTTSGVSVQTGTSMAAPHVAGLAALVRQRHPEWTPAQVKAALMNTADTDIRSGGQVAGPLRVGSGRVSAMGALETDLLAYATEAPEAVSVSFGTVAVDRPVRLTRSVTVRSTGAAHVVRTGYAAATTMPGTQLRVEPAEVRVPAGGSAEVRVTLEVKPDVLRRTPDPTVAPTHDGLPRQFVPDVSGRLLLSPDTGPALRVPVHAAPKPLAHTGLELLRSEGRRLLRFTGQGLSQGAGSLGYRSLAGVFELHGTGTGELTHVGAASTAPLDGAKGLLGFGLAAKHDWALLGGQVTPYVDISTTGDAAPEFRVLATRLPDTDLLVARTVDLTTPDGPMTVDVQPLNGLGGEVDANVYDTNVVVLPVSLLALDIDPGRNHAPLTYTAGIAGPWGEGLLGPPMAFDPLQPTVVSKGSGNPALVYEATPGNSLVLQQHTVGWPDLLVLHHHNPAGQRVQVLRSA</sequence>
<dbReference type="Proteomes" id="UP001519363">
    <property type="component" value="Unassembled WGS sequence"/>
</dbReference>
<evidence type="ECO:0000256" key="6">
    <source>
        <dbReference type="RuleBase" id="RU003355"/>
    </source>
</evidence>
<evidence type="ECO:0000256" key="4">
    <source>
        <dbReference type="ARBA" id="ARBA00022825"/>
    </source>
</evidence>
<keyword evidence="10" id="KW-1185">Reference proteome</keyword>
<keyword evidence="3 5" id="KW-0378">Hydrolase</keyword>
<dbReference type="InterPro" id="IPR023827">
    <property type="entry name" value="Peptidase_S8_Asp-AS"/>
</dbReference>
<dbReference type="EMBL" id="JAGIOO010000001">
    <property type="protein sequence ID" value="MBP2475109.1"/>
    <property type="molecule type" value="Genomic_DNA"/>
</dbReference>
<evidence type="ECO:0000256" key="7">
    <source>
        <dbReference type="SAM" id="MobiDB-lite"/>
    </source>
</evidence>
<name>A0ABS5AEV2_9PSEU</name>
<dbReference type="InterPro" id="IPR000209">
    <property type="entry name" value="Peptidase_S8/S53_dom"/>
</dbReference>
<dbReference type="PROSITE" id="PS00137">
    <property type="entry name" value="SUBTILASE_HIS"/>
    <property type="match status" value="1"/>
</dbReference>
<evidence type="ECO:0000259" key="8">
    <source>
        <dbReference type="Pfam" id="PF00082"/>
    </source>
</evidence>
<dbReference type="GO" id="GO:0006508">
    <property type="term" value="P:proteolysis"/>
    <property type="evidence" value="ECO:0007669"/>
    <property type="project" value="UniProtKB-KW"/>
</dbReference>
<keyword evidence="4 5" id="KW-0720">Serine protease</keyword>
<dbReference type="InterPro" id="IPR015500">
    <property type="entry name" value="Peptidase_S8_subtilisin-rel"/>
</dbReference>
<dbReference type="PANTHER" id="PTHR43806:SF65">
    <property type="entry name" value="SERINE PROTEASE APRX"/>
    <property type="match status" value="1"/>
</dbReference>
<reference evidence="9 10" key="1">
    <citation type="submission" date="2021-03" db="EMBL/GenBank/DDBJ databases">
        <title>Sequencing the genomes of 1000 actinobacteria strains.</title>
        <authorList>
            <person name="Klenk H.-P."/>
        </authorList>
    </citation>
    <scope>NUCLEOTIDE SEQUENCE [LARGE SCALE GENOMIC DNA]</scope>
    <source>
        <strain evidence="9 10">DSM 44580</strain>
    </source>
</reference>
<accession>A0ABS5AEV2</accession>
<evidence type="ECO:0000256" key="2">
    <source>
        <dbReference type="ARBA" id="ARBA00022670"/>
    </source>
</evidence>
<keyword evidence="2 5" id="KW-0645">Protease</keyword>
<dbReference type="GO" id="GO:0008233">
    <property type="term" value="F:peptidase activity"/>
    <property type="evidence" value="ECO:0007669"/>
    <property type="project" value="UniProtKB-KW"/>
</dbReference>
<dbReference type="PROSITE" id="PS51892">
    <property type="entry name" value="SUBTILASE"/>
    <property type="match status" value="1"/>
</dbReference>
<comment type="similarity">
    <text evidence="1 5 6">Belongs to the peptidase S8 family.</text>
</comment>
<evidence type="ECO:0000256" key="1">
    <source>
        <dbReference type="ARBA" id="ARBA00011073"/>
    </source>
</evidence>
<dbReference type="InterPro" id="IPR023828">
    <property type="entry name" value="Peptidase_S8_Ser-AS"/>
</dbReference>
<dbReference type="InterPro" id="IPR022398">
    <property type="entry name" value="Peptidase_S8_His-AS"/>
</dbReference>
<dbReference type="PROSITE" id="PS00138">
    <property type="entry name" value="SUBTILASE_SER"/>
    <property type="match status" value="1"/>
</dbReference>
<dbReference type="CDD" id="cd07474">
    <property type="entry name" value="Peptidases_S8_subtilisin_Vpr-like"/>
    <property type="match status" value="1"/>
</dbReference>
<organism evidence="9 10">
    <name type="scientific">Crossiella equi</name>
    <dbReference type="NCBI Taxonomy" id="130796"/>
    <lineage>
        <taxon>Bacteria</taxon>
        <taxon>Bacillati</taxon>
        <taxon>Actinomycetota</taxon>
        <taxon>Actinomycetes</taxon>
        <taxon>Pseudonocardiales</taxon>
        <taxon>Pseudonocardiaceae</taxon>
        <taxon>Crossiella</taxon>
    </lineage>
</organism>
<evidence type="ECO:0000313" key="9">
    <source>
        <dbReference type="EMBL" id="MBP2475109.1"/>
    </source>
</evidence>
<dbReference type="InterPro" id="IPR050131">
    <property type="entry name" value="Peptidase_S8_subtilisin-like"/>
</dbReference>
<dbReference type="RefSeq" id="WP_249044240.1">
    <property type="nucleotide sequence ID" value="NZ_JAGIOO010000001.1"/>
</dbReference>
<evidence type="ECO:0000256" key="3">
    <source>
        <dbReference type="ARBA" id="ARBA00022801"/>
    </source>
</evidence>
<protein>
    <submittedName>
        <fullName evidence="9">Subtilisin family serine protease</fullName>
    </submittedName>
</protein>
<feature type="active site" description="Charge relay system" evidence="5">
    <location>
        <position position="202"/>
    </location>
</feature>